<name>A0ABW5UU25_9MICO</name>
<keyword evidence="1" id="KW-0472">Membrane</keyword>
<sequence>MSKTSSIRYGTNTGPETQAILTRERPNWFQRSNLNRIGDMPISYFLVIAALITFAGVIGILPSSMLVGFAVTLAFGGLLMWIGNWVPVIRDYGLPTILCTFVPAILMFAGVLPVNISDVASTFLDGQGFLDFFVVAVIAGTVLGMPRALLVKAGPRFAIPLVGCLAVTFLVIGAVGALTGYGFIDGILFVAAPVMAGGLGLGAVPMSEMYAQHTGQESGFFMGDLISAVVVANIFCILFAGLLNGIGKARKQWFIGFNGEGELLRTKGTHAELKMPKKKTASTFNSLGKGLLIAGALFVLGTVLNYYLPFLHAYAWTVLAAAAVKLFGLLPEELEEASSEWGDLLTTYFVPALLVAVSMTYIDIAEVLQSLTNPAFLLLVLLCVIVAGLSSGIIGWLVRFNFIEIAITPGLVMADTGGSGDVSVLSASERMHLMPFAAITNRIGGTLVLFVTSLLVPLLAI</sequence>
<evidence type="ECO:0000313" key="2">
    <source>
        <dbReference type="EMBL" id="MFD2757148.1"/>
    </source>
</evidence>
<dbReference type="InterPro" id="IPR004679">
    <property type="entry name" value="2-OHcarboxylate_transport"/>
</dbReference>
<feature type="transmembrane region" description="Helical" evidence="1">
    <location>
        <begin position="313"/>
        <end position="330"/>
    </location>
</feature>
<feature type="transmembrane region" description="Helical" evidence="1">
    <location>
        <begin position="92"/>
        <end position="116"/>
    </location>
</feature>
<protein>
    <submittedName>
        <fullName evidence="2">2-hydroxycarboxylate transporter family protein</fullName>
    </submittedName>
</protein>
<feature type="transmembrane region" description="Helical" evidence="1">
    <location>
        <begin position="157"/>
        <end position="179"/>
    </location>
</feature>
<feature type="transmembrane region" description="Helical" evidence="1">
    <location>
        <begin position="287"/>
        <end position="307"/>
    </location>
</feature>
<feature type="transmembrane region" description="Helical" evidence="1">
    <location>
        <begin position="66"/>
        <end position="86"/>
    </location>
</feature>
<feature type="transmembrane region" description="Helical" evidence="1">
    <location>
        <begin position="128"/>
        <end position="145"/>
    </location>
</feature>
<evidence type="ECO:0000256" key="1">
    <source>
        <dbReference type="SAM" id="Phobius"/>
    </source>
</evidence>
<feature type="transmembrane region" description="Helical" evidence="1">
    <location>
        <begin position="186"/>
        <end position="205"/>
    </location>
</feature>
<dbReference type="PANTHER" id="PTHR40033">
    <property type="entry name" value="NA(+)-MALATE SYMPORTER"/>
    <property type="match status" value="1"/>
</dbReference>
<reference evidence="3" key="1">
    <citation type="journal article" date="2019" name="Int. J. Syst. Evol. Microbiol.">
        <title>The Global Catalogue of Microorganisms (GCM) 10K type strain sequencing project: providing services to taxonomists for standard genome sequencing and annotation.</title>
        <authorList>
            <consortium name="The Broad Institute Genomics Platform"/>
            <consortium name="The Broad Institute Genome Sequencing Center for Infectious Disease"/>
            <person name="Wu L."/>
            <person name="Ma J."/>
        </authorList>
    </citation>
    <scope>NUCLEOTIDE SEQUENCE [LARGE SCALE GENOMIC DNA]</scope>
    <source>
        <strain evidence="3">TISTR 1514</strain>
    </source>
</reference>
<feature type="transmembrane region" description="Helical" evidence="1">
    <location>
        <begin position="374"/>
        <end position="398"/>
    </location>
</feature>
<organism evidence="2 3">
    <name type="scientific">Gulosibacter faecalis</name>
    <dbReference type="NCBI Taxonomy" id="272240"/>
    <lineage>
        <taxon>Bacteria</taxon>
        <taxon>Bacillati</taxon>
        <taxon>Actinomycetota</taxon>
        <taxon>Actinomycetes</taxon>
        <taxon>Micrococcales</taxon>
        <taxon>Microbacteriaceae</taxon>
        <taxon>Gulosibacter</taxon>
    </lineage>
</organism>
<dbReference type="PANTHER" id="PTHR40033:SF1">
    <property type="entry name" value="CITRATE-SODIUM SYMPORTER"/>
    <property type="match status" value="1"/>
</dbReference>
<keyword evidence="1" id="KW-1133">Transmembrane helix</keyword>
<comment type="caution">
    <text evidence="2">The sequence shown here is derived from an EMBL/GenBank/DDBJ whole genome shotgun (WGS) entry which is preliminary data.</text>
</comment>
<dbReference type="Pfam" id="PF03390">
    <property type="entry name" value="2HCT"/>
    <property type="match status" value="1"/>
</dbReference>
<proteinExistence type="predicted"/>
<feature type="transmembrane region" description="Helical" evidence="1">
    <location>
        <begin position="225"/>
        <end position="246"/>
    </location>
</feature>
<feature type="transmembrane region" description="Helical" evidence="1">
    <location>
        <begin position="342"/>
        <end position="362"/>
    </location>
</feature>
<dbReference type="EMBL" id="JBHUNE010000002">
    <property type="protein sequence ID" value="MFD2757148.1"/>
    <property type="molecule type" value="Genomic_DNA"/>
</dbReference>
<dbReference type="Proteomes" id="UP001597492">
    <property type="component" value="Unassembled WGS sequence"/>
</dbReference>
<dbReference type="PIRSF" id="PIRSF005348">
    <property type="entry name" value="YxkH"/>
    <property type="match status" value="1"/>
</dbReference>
<gene>
    <name evidence="2" type="ORF">ACFSW7_02000</name>
</gene>
<evidence type="ECO:0000313" key="3">
    <source>
        <dbReference type="Proteomes" id="UP001597492"/>
    </source>
</evidence>
<accession>A0ABW5UU25</accession>
<feature type="transmembrane region" description="Helical" evidence="1">
    <location>
        <begin position="42"/>
        <end position="61"/>
    </location>
</feature>
<dbReference type="RefSeq" id="WP_019619292.1">
    <property type="nucleotide sequence ID" value="NZ_JBHUNE010000002.1"/>
</dbReference>
<keyword evidence="1" id="KW-0812">Transmembrane</keyword>
<feature type="transmembrane region" description="Helical" evidence="1">
    <location>
        <begin position="439"/>
        <end position="460"/>
    </location>
</feature>
<keyword evidence="3" id="KW-1185">Reference proteome</keyword>